<organism evidence="2 3">
    <name type="scientific">Piloderma croceum (strain F 1598)</name>
    <dbReference type="NCBI Taxonomy" id="765440"/>
    <lineage>
        <taxon>Eukaryota</taxon>
        <taxon>Fungi</taxon>
        <taxon>Dikarya</taxon>
        <taxon>Basidiomycota</taxon>
        <taxon>Agaricomycotina</taxon>
        <taxon>Agaricomycetes</taxon>
        <taxon>Agaricomycetidae</taxon>
        <taxon>Atheliales</taxon>
        <taxon>Atheliaceae</taxon>
        <taxon>Piloderma</taxon>
    </lineage>
</organism>
<reference evidence="3" key="2">
    <citation type="submission" date="2015-01" db="EMBL/GenBank/DDBJ databases">
        <title>Evolutionary Origins and Diversification of the Mycorrhizal Mutualists.</title>
        <authorList>
            <consortium name="DOE Joint Genome Institute"/>
            <consortium name="Mycorrhizal Genomics Consortium"/>
            <person name="Kohler A."/>
            <person name="Kuo A."/>
            <person name="Nagy L.G."/>
            <person name="Floudas D."/>
            <person name="Copeland A."/>
            <person name="Barry K.W."/>
            <person name="Cichocki N."/>
            <person name="Veneault-Fourrey C."/>
            <person name="LaButti K."/>
            <person name="Lindquist E.A."/>
            <person name="Lipzen A."/>
            <person name="Lundell T."/>
            <person name="Morin E."/>
            <person name="Murat C."/>
            <person name="Riley R."/>
            <person name="Ohm R."/>
            <person name="Sun H."/>
            <person name="Tunlid A."/>
            <person name="Henrissat B."/>
            <person name="Grigoriev I.V."/>
            <person name="Hibbett D.S."/>
            <person name="Martin F."/>
        </authorList>
    </citation>
    <scope>NUCLEOTIDE SEQUENCE [LARGE SCALE GENOMIC DNA]</scope>
    <source>
        <strain evidence="3">F 1598</strain>
    </source>
</reference>
<evidence type="ECO:0000313" key="2">
    <source>
        <dbReference type="EMBL" id="KIM78722.1"/>
    </source>
</evidence>
<feature type="domain" description="Aminoglycoside phosphotransferase" evidence="1">
    <location>
        <begin position="87"/>
        <end position="265"/>
    </location>
</feature>
<keyword evidence="3" id="KW-1185">Reference proteome</keyword>
<reference evidence="2 3" key="1">
    <citation type="submission" date="2014-04" db="EMBL/GenBank/DDBJ databases">
        <authorList>
            <consortium name="DOE Joint Genome Institute"/>
            <person name="Kuo A."/>
            <person name="Tarkka M."/>
            <person name="Buscot F."/>
            <person name="Kohler A."/>
            <person name="Nagy L.G."/>
            <person name="Floudas D."/>
            <person name="Copeland A."/>
            <person name="Barry K.W."/>
            <person name="Cichocki N."/>
            <person name="Veneault-Fourrey C."/>
            <person name="LaButti K."/>
            <person name="Lindquist E.A."/>
            <person name="Lipzen A."/>
            <person name="Lundell T."/>
            <person name="Morin E."/>
            <person name="Murat C."/>
            <person name="Sun H."/>
            <person name="Tunlid A."/>
            <person name="Henrissat B."/>
            <person name="Grigoriev I.V."/>
            <person name="Hibbett D.S."/>
            <person name="Martin F."/>
            <person name="Nordberg H.P."/>
            <person name="Cantor M.N."/>
            <person name="Hua S.X."/>
        </authorList>
    </citation>
    <scope>NUCLEOTIDE SEQUENCE [LARGE SCALE GENOMIC DNA]</scope>
    <source>
        <strain evidence="2 3">F 1598</strain>
    </source>
</reference>
<dbReference type="Pfam" id="PF01636">
    <property type="entry name" value="APH"/>
    <property type="match status" value="1"/>
</dbReference>
<dbReference type="InParanoid" id="A0A0C3BN47"/>
<proteinExistence type="predicted"/>
<sequence length="309" mass="35487">MTDKLNDTLTRFASLSDLERTSTKVSSLDAWTDDELEERIKTASPLPDAIYTLYTTFSGGTGPMIIGHNVYDLCRDTVVKKGVDCYLAPEARALDFVRAHTSIPVPKVRRYIVSGYHANLLMEKIEGTRLDKLWPSYSPLQRFLTAWILRGYILELRKASSLYHRFHVPGPMANDPQQCHGPAFLFGDDYQGPFEHSRQLFDYFSKRPGNSGLRFDNSYDSQPLVLTHNDLSMRNIIVDRDGKLWLVDWEWSGFYPPFCEYIATKNAAFNDRAPRSWCNYIPLITGIWLNEERMVARAFPCHLGYSHAI</sequence>
<dbReference type="EMBL" id="KN833014">
    <property type="protein sequence ID" value="KIM78722.1"/>
    <property type="molecule type" value="Genomic_DNA"/>
</dbReference>
<evidence type="ECO:0000313" key="3">
    <source>
        <dbReference type="Proteomes" id="UP000054166"/>
    </source>
</evidence>
<dbReference type="OrthoDB" id="4177236at2759"/>
<dbReference type="PANTHER" id="PTHR21310">
    <property type="entry name" value="AMINOGLYCOSIDE PHOSPHOTRANSFERASE-RELATED-RELATED"/>
    <property type="match status" value="1"/>
</dbReference>
<dbReference type="AlphaFoldDB" id="A0A0C3BN47"/>
<gene>
    <name evidence="2" type="ORF">PILCRDRAFT_824158</name>
</gene>
<dbReference type="SUPFAM" id="SSF56112">
    <property type="entry name" value="Protein kinase-like (PK-like)"/>
    <property type="match status" value="1"/>
</dbReference>
<dbReference type="InterPro" id="IPR002575">
    <property type="entry name" value="Aminoglycoside_PTrfase"/>
</dbReference>
<dbReference type="InterPro" id="IPR051678">
    <property type="entry name" value="AGP_Transferase"/>
</dbReference>
<evidence type="ECO:0000259" key="1">
    <source>
        <dbReference type="Pfam" id="PF01636"/>
    </source>
</evidence>
<dbReference type="InterPro" id="IPR011009">
    <property type="entry name" value="Kinase-like_dom_sf"/>
</dbReference>
<protein>
    <recommendedName>
        <fullName evidence="1">Aminoglycoside phosphotransferase domain-containing protein</fullName>
    </recommendedName>
</protein>
<dbReference type="Gene3D" id="3.90.1200.10">
    <property type="match status" value="1"/>
</dbReference>
<dbReference type="PANTHER" id="PTHR21310:SF15">
    <property type="entry name" value="AMINOGLYCOSIDE PHOSPHOTRANSFERASE DOMAIN-CONTAINING PROTEIN"/>
    <property type="match status" value="1"/>
</dbReference>
<dbReference type="Proteomes" id="UP000054166">
    <property type="component" value="Unassembled WGS sequence"/>
</dbReference>
<name>A0A0C3BN47_PILCF</name>
<accession>A0A0C3BN47</accession>
<dbReference type="CDD" id="cd05120">
    <property type="entry name" value="APH_ChoK_like"/>
    <property type="match status" value="1"/>
</dbReference>
<dbReference type="HOGENOM" id="CLU_021768_2_1_1"/>